<evidence type="ECO:0000313" key="1">
    <source>
        <dbReference type="EMBL" id="PRX41808.1"/>
    </source>
</evidence>
<sequence>MREGIRAIFTNPSDPYHDFKLKEIYERLERVTDCCEDVADILDSVLLRYS</sequence>
<gene>
    <name evidence="1" type="ORF">CLV97_10448</name>
</gene>
<dbReference type="InterPro" id="IPR038078">
    <property type="entry name" value="PhoU-like_sf"/>
</dbReference>
<dbReference type="AlphaFoldDB" id="A0A2T0LHT8"/>
<protein>
    <submittedName>
        <fullName evidence="1">Uncharacterized protein</fullName>
    </submittedName>
</protein>
<dbReference type="RefSeq" id="WP_245891354.1">
    <property type="nucleotide sequence ID" value="NZ_PVNE01000004.1"/>
</dbReference>
<proteinExistence type="predicted"/>
<organism evidence="1 2">
    <name type="scientific">Planifilum fimeticola</name>
    <dbReference type="NCBI Taxonomy" id="201975"/>
    <lineage>
        <taxon>Bacteria</taxon>
        <taxon>Bacillati</taxon>
        <taxon>Bacillota</taxon>
        <taxon>Bacilli</taxon>
        <taxon>Bacillales</taxon>
        <taxon>Thermoactinomycetaceae</taxon>
        <taxon>Planifilum</taxon>
    </lineage>
</organism>
<dbReference type="EMBL" id="PVNE01000004">
    <property type="protein sequence ID" value="PRX41808.1"/>
    <property type="molecule type" value="Genomic_DNA"/>
</dbReference>
<accession>A0A2T0LHT8</accession>
<dbReference type="Proteomes" id="UP000237797">
    <property type="component" value="Unassembled WGS sequence"/>
</dbReference>
<comment type="caution">
    <text evidence="1">The sequence shown here is derived from an EMBL/GenBank/DDBJ whole genome shotgun (WGS) entry which is preliminary data.</text>
</comment>
<evidence type="ECO:0000313" key="2">
    <source>
        <dbReference type="Proteomes" id="UP000237797"/>
    </source>
</evidence>
<keyword evidence="2" id="KW-1185">Reference proteome</keyword>
<reference evidence="1 2" key="1">
    <citation type="submission" date="2018-03" db="EMBL/GenBank/DDBJ databases">
        <title>Genomic Encyclopedia of Archaeal and Bacterial Type Strains, Phase II (KMG-II): from individual species to whole genera.</title>
        <authorList>
            <person name="Goeker M."/>
        </authorList>
    </citation>
    <scope>NUCLEOTIDE SEQUENCE [LARGE SCALE GENOMIC DNA]</scope>
    <source>
        <strain evidence="1 2">DSM 44946</strain>
    </source>
</reference>
<dbReference type="Gene3D" id="1.20.58.220">
    <property type="entry name" value="Phosphate transport system protein phou homolog 2, domain 2"/>
    <property type="match status" value="1"/>
</dbReference>
<name>A0A2T0LHT8_9BACL</name>